<name>A0A8J4F8E1_9CHLO</name>
<dbReference type="AlphaFoldDB" id="A0A8J4F8E1"/>
<organism evidence="1 2">
    <name type="scientific">Volvox africanus</name>
    <dbReference type="NCBI Taxonomy" id="51714"/>
    <lineage>
        <taxon>Eukaryota</taxon>
        <taxon>Viridiplantae</taxon>
        <taxon>Chlorophyta</taxon>
        <taxon>core chlorophytes</taxon>
        <taxon>Chlorophyceae</taxon>
        <taxon>CS clade</taxon>
        <taxon>Chlamydomonadales</taxon>
        <taxon>Volvocaceae</taxon>
        <taxon>Volvox</taxon>
    </lineage>
</organism>
<evidence type="ECO:0000313" key="1">
    <source>
        <dbReference type="EMBL" id="GIL60645.1"/>
    </source>
</evidence>
<accession>A0A8J4F8E1</accession>
<sequence>SELKPMQFGSGIHASAAAVRLGCLKILSPKWFTSGRTTYPRMTVQFVGGGAGGAGGCGGGRGLGCGGLGGGGLMILEYRQTSGLNCDGVTLVLSQPSLLKPLQLMSLSQAVAASNASGACVISSPAWSVLTCWM</sequence>
<dbReference type="Proteomes" id="UP000747399">
    <property type="component" value="Unassembled WGS sequence"/>
</dbReference>
<feature type="non-terminal residue" evidence="1">
    <location>
        <position position="134"/>
    </location>
</feature>
<protein>
    <submittedName>
        <fullName evidence="1">Uncharacterized protein</fullName>
    </submittedName>
</protein>
<proteinExistence type="predicted"/>
<reference evidence="1" key="1">
    <citation type="journal article" date="2021" name="Proc. Natl. Acad. Sci. U.S.A.">
        <title>Three genomes in the algal genus Volvox reveal the fate of a haploid sex-determining region after a transition to homothallism.</title>
        <authorList>
            <person name="Yamamoto K."/>
            <person name="Hamaji T."/>
            <person name="Kawai-Toyooka H."/>
            <person name="Matsuzaki R."/>
            <person name="Takahashi F."/>
            <person name="Nishimura Y."/>
            <person name="Kawachi M."/>
            <person name="Noguchi H."/>
            <person name="Minakuchi Y."/>
            <person name="Umen J.G."/>
            <person name="Toyoda A."/>
            <person name="Nozaki H."/>
        </authorList>
    </citation>
    <scope>NUCLEOTIDE SEQUENCE</scope>
    <source>
        <strain evidence="1">NIES-3780</strain>
    </source>
</reference>
<comment type="caution">
    <text evidence="1">The sequence shown here is derived from an EMBL/GenBank/DDBJ whole genome shotgun (WGS) entry which is preliminary data.</text>
</comment>
<gene>
    <name evidence="1" type="ORF">Vafri_15179</name>
</gene>
<dbReference type="EMBL" id="BNCO01000041">
    <property type="protein sequence ID" value="GIL60645.1"/>
    <property type="molecule type" value="Genomic_DNA"/>
</dbReference>
<evidence type="ECO:0000313" key="2">
    <source>
        <dbReference type="Proteomes" id="UP000747399"/>
    </source>
</evidence>
<keyword evidence="2" id="KW-1185">Reference proteome</keyword>